<dbReference type="Pfam" id="PF13857">
    <property type="entry name" value="Ank_5"/>
    <property type="match status" value="1"/>
</dbReference>
<dbReference type="SUPFAM" id="SSF48403">
    <property type="entry name" value="Ankyrin repeat"/>
    <property type="match status" value="1"/>
</dbReference>
<dbReference type="InterPro" id="IPR002110">
    <property type="entry name" value="Ankyrin_rpt"/>
</dbReference>
<dbReference type="PROSITE" id="PS50297">
    <property type="entry name" value="ANK_REP_REGION"/>
    <property type="match status" value="1"/>
</dbReference>
<feature type="repeat" description="ANK" evidence="3">
    <location>
        <begin position="19"/>
        <end position="51"/>
    </location>
</feature>
<feature type="repeat" description="ANK" evidence="3">
    <location>
        <begin position="85"/>
        <end position="117"/>
    </location>
</feature>
<dbReference type="PANTHER" id="PTHR24166">
    <property type="entry name" value="ROLLING PEBBLES, ISOFORM B"/>
    <property type="match status" value="1"/>
</dbReference>
<dbReference type="SMART" id="SM00248">
    <property type="entry name" value="ANK"/>
    <property type="match status" value="4"/>
</dbReference>
<sequence>MVEWALQNGVFDLNQENVAGLTLTMIAAKHGYDDIVEVLVRHGANVNAVTKTGASALIIATEMGMRCTVELLLMLGAHMNIRTQTFETALIKAIKLGHKSVVKLLLDYGANFGCPQNDNMTALDYAVACKSTDCLDVLSWHIARLTTEFENQMLVTLNKTAKIVSLIFPMQCFALSEGHKFKVVFQHELQPTRVGAGMLLFIAHTQLKPSKVQCRFYGACAVTSVTLNGVILHAVTKVSFIILLN</sequence>
<evidence type="ECO:0000256" key="3">
    <source>
        <dbReference type="PROSITE-ProRule" id="PRU00023"/>
    </source>
</evidence>
<dbReference type="Pfam" id="PF12796">
    <property type="entry name" value="Ank_2"/>
    <property type="match status" value="1"/>
</dbReference>
<keyword evidence="2 3" id="KW-0040">ANK repeat</keyword>
<feature type="repeat" description="ANK" evidence="3">
    <location>
        <begin position="52"/>
        <end position="84"/>
    </location>
</feature>
<keyword evidence="1" id="KW-0677">Repeat</keyword>
<evidence type="ECO:0000256" key="2">
    <source>
        <dbReference type="ARBA" id="ARBA00023043"/>
    </source>
</evidence>
<dbReference type="Proteomes" id="UP001209878">
    <property type="component" value="Unassembled WGS sequence"/>
</dbReference>
<evidence type="ECO:0000313" key="4">
    <source>
        <dbReference type="EMBL" id="KAK2187212.1"/>
    </source>
</evidence>
<reference evidence="4" key="1">
    <citation type="journal article" date="2023" name="Mol. Biol. Evol.">
        <title>Third-Generation Sequencing Reveals the Adaptive Role of the Epigenome in Three Deep-Sea Polychaetes.</title>
        <authorList>
            <person name="Perez M."/>
            <person name="Aroh O."/>
            <person name="Sun Y."/>
            <person name="Lan Y."/>
            <person name="Juniper S.K."/>
            <person name="Young C.R."/>
            <person name="Angers B."/>
            <person name="Qian P.Y."/>
        </authorList>
    </citation>
    <scope>NUCLEOTIDE SEQUENCE</scope>
    <source>
        <strain evidence="4">R07B-5</strain>
    </source>
</reference>
<proteinExistence type="predicted"/>
<evidence type="ECO:0000313" key="5">
    <source>
        <dbReference type="Proteomes" id="UP001209878"/>
    </source>
</evidence>
<dbReference type="InterPro" id="IPR036770">
    <property type="entry name" value="Ankyrin_rpt-contain_sf"/>
</dbReference>
<accession>A0AAD9P314</accession>
<organism evidence="4 5">
    <name type="scientific">Ridgeia piscesae</name>
    <name type="common">Tubeworm</name>
    <dbReference type="NCBI Taxonomy" id="27915"/>
    <lineage>
        <taxon>Eukaryota</taxon>
        <taxon>Metazoa</taxon>
        <taxon>Spiralia</taxon>
        <taxon>Lophotrochozoa</taxon>
        <taxon>Annelida</taxon>
        <taxon>Polychaeta</taxon>
        <taxon>Sedentaria</taxon>
        <taxon>Canalipalpata</taxon>
        <taxon>Sabellida</taxon>
        <taxon>Siboglinidae</taxon>
        <taxon>Ridgeia</taxon>
    </lineage>
</organism>
<name>A0AAD9P314_RIDPI</name>
<comment type="caution">
    <text evidence="4">The sequence shown here is derived from an EMBL/GenBank/DDBJ whole genome shotgun (WGS) entry which is preliminary data.</text>
</comment>
<dbReference type="AlphaFoldDB" id="A0AAD9P314"/>
<dbReference type="PANTHER" id="PTHR24166:SF47">
    <property type="entry name" value="M-PHASE PHOSPHOPROTEIN 8"/>
    <property type="match status" value="1"/>
</dbReference>
<protein>
    <submittedName>
        <fullName evidence="4">Uncharacterized protein</fullName>
    </submittedName>
</protein>
<dbReference type="Gene3D" id="1.25.40.20">
    <property type="entry name" value="Ankyrin repeat-containing domain"/>
    <property type="match status" value="1"/>
</dbReference>
<dbReference type="PROSITE" id="PS50088">
    <property type="entry name" value="ANK_REPEAT"/>
    <property type="match status" value="3"/>
</dbReference>
<gene>
    <name evidence="4" type="ORF">NP493_175g03005</name>
</gene>
<dbReference type="InterPro" id="IPR050889">
    <property type="entry name" value="Dendritic_Spine_Reg/Scaffold"/>
</dbReference>
<dbReference type="EMBL" id="JAODUO010000174">
    <property type="protein sequence ID" value="KAK2187212.1"/>
    <property type="molecule type" value="Genomic_DNA"/>
</dbReference>
<evidence type="ECO:0000256" key="1">
    <source>
        <dbReference type="ARBA" id="ARBA00022737"/>
    </source>
</evidence>
<keyword evidence="5" id="KW-1185">Reference proteome</keyword>